<keyword evidence="2" id="KW-1003">Cell membrane</keyword>
<keyword evidence="3 9" id="KW-0812">Transmembrane</keyword>
<evidence type="ECO:0000256" key="5">
    <source>
        <dbReference type="ARBA" id="ARBA00023136"/>
    </source>
</evidence>
<evidence type="ECO:0000256" key="4">
    <source>
        <dbReference type="ARBA" id="ARBA00022989"/>
    </source>
</evidence>
<gene>
    <name evidence="11" type="ORF">INR99_14270</name>
</gene>
<dbReference type="Proteomes" id="UP000604481">
    <property type="component" value="Unassembled WGS sequence"/>
</dbReference>
<comment type="subcellular location">
    <subcellularLocation>
        <location evidence="1">Cell membrane</location>
        <topology evidence="1">Multi-pass membrane protein</topology>
    </subcellularLocation>
</comment>
<evidence type="ECO:0000256" key="8">
    <source>
        <dbReference type="SAM" id="MobiDB-lite"/>
    </source>
</evidence>
<keyword evidence="4 9" id="KW-1133">Transmembrane helix</keyword>
<dbReference type="Pfam" id="PF00015">
    <property type="entry name" value="MCPsignal"/>
    <property type="match status" value="1"/>
</dbReference>
<evidence type="ECO:0000256" key="1">
    <source>
        <dbReference type="ARBA" id="ARBA00004651"/>
    </source>
</evidence>
<dbReference type="EMBL" id="JADFUA010000010">
    <property type="protein sequence ID" value="MBE9610503.1"/>
    <property type="molecule type" value="Genomic_DNA"/>
</dbReference>
<dbReference type="SUPFAM" id="SSF58104">
    <property type="entry name" value="Methyl-accepting chemotaxis protein (MCP) signaling domain"/>
    <property type="match status" value="1"/>
</dbReference>
<dbReference type="PROSITE" id="PS50111">
    <property type="entry name" value="CHEMOTAXIS_TRANSDUC_2"/>
    <property type="match status" value="1"/>
</dbReference>
<feature type="region of interest" description="Disordered" evidence="8">
    <location>
        <begin position="309"/>
        <end position="333"/>
    </location>
</feature>
<name>A0A8J7FJV8_9NEIS</name>
<dbReference type="CDD" id="cd11386">
    <property type="entry name" value="MCP_signal"/>
    <property type="match status" value="1"/>
</dbReference>
<dbReference type="GO" id="GO:0007165">
    <property type="term" value="P:signal transduction"/>
    <property type="evidence" value="ECO:0007669"/>
    <property type="project" value="UniProtKB-KW"/>
</dbReference>
<keyword evidence="5 9" id="KW-0472">Membrane</keyword>
<organism evidence="11 12">
    <name type="scientific">Chitinilyticum piscinae</name>
    <dbReference type="NCBI Taxonomy" id="2866724"/>
    <lineage>
        <taxon>Bacteria</taxon>
        <taxon>Pseudomonadati</taxon>
        <taxon>Pseudomonadota</taxon>
        <taxon>Betaproteobacteria</taxon>
        <taxon>Neisseriales</taxon>
        <taxon>Chitinibacteraceae</taxon>
        <taxon>Chitinilyticum</taxon>
    </lineage>
</organism>
<dbReference type="Pfam" id="PF17200">
    <property type="entry name" value="sCache_2"/>
    <property type="match status" value="1"/>
</dbReference>
<evidence type="ECO:0000256" key="3">
    <source>
        <dbReference type="ARBA" id="ARBA00022692"/>
    </source>
</evidence>
<evidence type="ECO:0000256" key="7">
    <source>
        <dbReference type="PROSITE-ProRule" id="PRU00284"/>
    </source>
</evidence>
<proteinExistence type="predicted"/>
<dbReference type="AlphaFoldDB" id="A0A8J7FJV8"/>
<evidence type="ECO:0000256" key="9">
    <source>
        <dbReference type="SAM" id="Phobius"/>
    </source>
</evidence>
<sequence>MTLRQKAWALTGLVFLALIGVMLIGLWVMRDASDQDNRARIKQLMSSTYLGIVQLEEMAAAGKLPEDQAKAIATQILRENKYHKSEYVYVVDDKLNFVATPLDPQLHGTSFNDFKDAQGKSVGAIALEALKKSGGAMTEYEWNSKRDGQVVDLLSVAQKTPRWGWIVGNGISMAEADARFWSNARWQVLICLAVAAVVGVLLVGAVHSILKNLGGEPDEVRRLVLQVADGNLQTTEALKSGDPNSIYGSVLRMRESLRTVLTQLASAVQTLHNTSNDIVNSAQSSNHLIEAQSDAANRIARTAEHFAEQTQMGAEQAQTARSQSESATGISAQGQTVITSAVKRLTETEQAVGETQNGIDELAQRVTSISAVIAVIRDVADQTNLLALNAAIEAARAGEQGRGFAVVADEVRKLAERTSTATQEIGQTINAVQNSSQNAKSRMDEMVTQLKEAIRQAKEGGEAVKAIRHETEATAHVVGEIGQALSAQVEAAHTIRNDVDEVARSSSGTLAAAQGTVSAARSIKGVSEQLETLVKRFKI</sequence>
<evidence type="ECO:0000256" key="6">
    <source>
        <dbReference type="ARBA" id="ARBA00023224"/>
    </source>
</evidence>
<reference evidence="11 12" key="1">
    <citation type="submission" date="2020-10" db="EMBL/GenBank/DDBJ databases">
        <title>The genome sequence of Chitinilyticum litopenaei 4Y14.</title>
        <authorList>
            <person name="Liu Y."/>
        </authorList>
    </citation>
    <scope>NUCLEOTIDE SEQUENCE [LARGE SCALE GENOMIC DNA]</scope>
    <source>
        <strain evidence="11 12">4Y14</strain>
    </source>
</reference>
<comment type="caution">
    <text evidence="11">The sequence shown here is derived from an EMBL/GenBank/DDBJ whole genome shotgun (WGS) entry which is preliminary data.</text>
</comment>
<dbReference type="Gene3D" id="3.30.450.20">
    <property type="entry name" value="PAS domain"/>
    <property type="match status" value="1"/>
</dbReference>
<evidence type="ECO:0000259" key="10">
    <source>
        <dbReference type="PROSITE" id="PS50111"/>
    </source>
</evidence>
<dbReference type="PANTHER" id="PTHR32089:SF112">
    <property type="entry name" value="LYSOZYME-LIKE PROTEIN-RELATED"/>
    <property type="match status" value="1"/>
</dbReference>
<dbReference type="GO" id="GO:0005886">
    <property type="term" value="C:plasma membrane"/>
    <property type="evidence" value="ECO:0007669"/>
    <property type="project" value="UniProtKB-SubCell"/>
</dbReference>
<dbReference type="RefSeq" id="WP_194117051.1">
    <property type="nucleotide sequence ID" value="NZ_JADFUA010000010.1"/>
</dbReference>
<evidence type="ECO:0000256" key="2">
    <source>
        <dbReference type="ARBA" id="ARBA00022475"/>
    </source>
</evidence>
<dbReference type="InterPro" id="IPR004089">
    <property type="entry name" value="MCPsignal_dom"/>
</dbReference>
<accession>A0A8J7FJV8</accession>
<dbReference type="Gene3D" id="1.10.287.950">
    <property type="entry name" value="Methyl-accepting chemotaxis protein"/>
    <property type="match status" value="1"/>
</dbReference>
<dbReference type="InterPro" id="IPR033480">
    <property type="entry name" value="sCache_2"/>
</dbReference>
<dbReference type="SMART" id="SM01049">
    <property type="entry name" value="Cache_2"/>
    <property type="match status" value="1"/>
</dbReference>
<evidence type="ECO:0000313" key="12">
    <source>
        <dbReference type="Proteomes" id="UP000604481"/>
    </source>
</evidence>
<feature type="transmembrane region" description="Helical" evidence="9">
    <location>
        <begin position="6"/>
        <end position="28"/>
    </location>
</feature>
<feature type="transmembrane region" description="Helical" evidence="9">
    <location>
        <begin position="188"/>
        <end position="210"/>
    </location>
</feature>
<protein>
    <submittedName>
        <fullName evidence="11">Cache domain-containing protein</fullName>
    </submittedName>
</protein>
<keyword evidence="6 7" id="KW-0807">Transducer</keyword>
<evidence type="ECO:0000313" key="11">
    <source>
        <dbReference type="EMBL" id="MBE9610503.1"/>
    </source>
</evidence>
<dbReference type="SMART" id="SM00283">
    <property type="entry name" value="MA"/>
    <property type="match status" value="1"/>
</dbReference>
<dbReference type="PANTHER" id="PTHR32089">
    <property type="entry name" value="METHYL-ACCEPTING CHEMOTAXIS PROTEIN MCPB"/>
    <property type="match status" value="1"/>
</dbReference>
<keyword evidence="12" id="KW-1185">Reference proteome</keyword>
<feature type="domain" description="Methyl-accepting transducer" evidence="10">
    <location>
        <begin position="267"/>
        <end position="503"/>
    </location>
</feature>